<comment type="caution">
    <text evidence="7">The sequence shown here is derived from an EMBL/GenBank/DDBJ whole genome shotgun (WGS) entry which is preliminary data.</text>
</comment>
<proteinExistence type="inferred from homology"/>
<dbReference type="GO" id="GO:0005634">
    <property type="term" value="C:nucleus"/>
    <property type="evidence" value="ECO:0007669"/>
    <property type="project" value="TreeGrafter"/>
</dbReference>
<organism evidence="7 8">
    <name type="scientific">Hibiscus syriacus</name>
    <name type="common">Rose of Sharon</name>
    <dbReference type="NCBI Taxonomy" id="106335"/>
    <lineage>
        <taxon>Eukaryota</taxon>
        <taxon>Viridiplantae</taxon>
        <taxon>Streptophyta</taxon>
        <taxon>Embryophyta</taxon>
        <taxon>Tracheophyta</taxon>
        <taxon>Spermatophyta</taxon>
        <taxon>Magnoliopsida</taxon>
        <taxon>eudicotyledons</taxon>
        <taxon>Gunneridae</taxon>
        <taxon>Pentapetalae</taxon>
        <taxon>rosids</taxon>
        <taxon>malvids</taxon>
        <taxon>Malvales</taxon>
        <taxon>Malvaceae</taxon>
        <taxon>Malvoideae</taxon>
        <taxon>Hibiscus</taxon>
    </lineage>
</organism>
<reference evidence="7" key="1">
    <citation type="submission" date="2019-09" db="EMBL/GenBank/DDBJ databases">
        <title>Draft genome information of white flower Hibiscus syriacus.</title>
        <authorList>
            <person name="Kim Y.-M."/>
        </authorList>
    </citation>
    <scope>NUCLEOTIDE SEQUENCE [LARGE SCALE GENOMIC DNA]</scope>
    <source>
        <strain evidence="7">YM2019G1</strain>
    </source>
</reference>
<dbReference type="GO" id="GO:0046872">
    <property type="term" value="F:metal ion binding"/>
    <property type="evidence" value="ECO:0007669"/>
    <property type="project" value="UniProtKB-KW"/>
</dbReference>
<dbReference type="CDD" id="cd04666">
    <property type="entry name" value="NUDIX_DIPP2_like_Nudt4"/>
    <property type="match status" value="1"/>
</dbReference>
<dbReference type="GO" id="GO:0016462">
    <property type="term" value="F:pyrophosphatase activity"/>
    <property type="evidence" value="ECO:0007669"/>
    <property type="project" value="InterPro"/>
</dbReference>
<keyword evidence="3" id="KW-0479">Metal-binding</keyword>
<evidence type="ECO:0000256" key="3">
    <source>
        <dbReference type="ARBA" id="ARBA00022723"/>
    </source>
</evidence>
<evidence type="ECO:0000313" key="7">
    <source>
        <dbReference type="EMBL" id="KAE8732515.1"/>
    </source>
</evidence>
<protein>
    <submittedName>
        <fullName evidence="7">Nudix hydrolase 12</fullName>
    </submittedName>
</protein>
<dbReference type="Pfam" id="PF00293">
    <property type="entry name" value="NUDIX"/>
    <property type="match status" value="1"/>
</dbReference>
<dbReference type="SUPFAM" id="SSF55811">
    <property type="entry name" value="Nudix"/>
    <property type="match status" value="1"/>
</dbReference>
<dbReference type="PROSITE" id="PS00893">
    <property type="entry name" value="NUDIX_BOX"/>
    <property type="match status" value="1"/>
</dbReference>
<dbReference type="PANTHER" id="PTHR12629:SF71">
    <property type="entry name" value="HYDROLASE 13, MITOCHONDRIAL, PUTATIVE, EXPRESSED-RELATED"/>
    <property type="match status" value="1"/>
</dbReference>
<evidence type="ECO:0000256" key="5">
    <source>
        <dbReference type="ARBA" id="ARBA00022842"/>
    </source>
</evidence>
<evidence type="ECO:0000256" key="2">
    <source>
        <dbReference type="ARBA" id="ARBA00005582"/>
    </source>
</evidence>
<dbReference type="EMBL" id="VEPZ02000145">
    <property type="protein sequence ID" value="KAE8732515.1"/>
    <property type="molecule type" value="Genomic_DNA"/>
</dbReference>
<keyword evidence="5" id="KW-0460">Magnesium</keyword>
<dbReference type="InterPro" id="IPR047198">
    <property type="entry name" value="DDP-like_NUDIX"/>
</dbReference>
<evidence type="ECO:0000256" key="1">
    <source>
        <dbReference type="ARBA" id="ARBA00001946"/>
    </source>
</evidence>
<keyword evidence="4 7" id="KW-0378">Hydrolase</keyword>
<comment type="similarity">
    <text evidence="2">Belongs to the Nudix hydrolase family.</text>
</comment>
<sequence>MSFLPARKGRHKQRYEGHLRLVAGCIPYRFQKDAEGSNGSLTSRISVLMISTSNRDDLVFPKGGWEDDETVHEAARREALEEAGVKGILDHMPLPENLTRFNCDGRINWESGSLEARVAKIAAAWKAVAEVICLPWRPSKNLTHGQNKPVTGGNGFPQKHINTADSGKVGGAAYVPGCHGRASDVNVSWLLCKTARRTAS</sequence>
<keyword evidence="8" id="KW-1185">Reference proteome</keyword>
<gene>
    <name evidence="7" type="ORF">F3Y22_tig00001869pilonHSYRG00035</name>
</gene>
<feature type="domain" description="Nudix hydrolase" evidence="6">
    <location>
        <begin position="18"/>
        <end position="148"/>
    </location>
</feature>
<accession>A0A6A3CSH5</accession>
<dbReference type="InterPro" id="IPR000086">
    <property type="entry name" value="NUDIX_hydrolase_dom"/>
</dbReference>
<evidence type="ECO:0000256" key="4">
    <source>
        <dbReference type="ARBA" id="ARBA00022801"/>
    </source>
</evidence>
<dbReference type="InterPro" id="IPR015797">
    <property type="entry name" value="NUDIX_hydrolase-like_dom_sf"/>
</dbReference>
<dbReference type="PANTHER" id="PTHR12629">
    <property type="entry name" value="DIPHOSPHOINOSITOL POLYPHOSPHATE PHOSPHOHYDROLASE"/>
    <property type="match status" value="1"/>
</dbReference>
<name>A0A6A3CSH5_HIBSY</name>
<dbReference type="AlphaFoldDB" id="A0A6A3CSH5"/>
<dbReference type="Proteomes" id="UP000436088">
    <property type="component" value="Unassembled WGS sequence"/>
</dbReference>
<dbReference type="GO" id="GO:0005737">
    <property type="term" value="C:cytoplasm"/>
    <property type="evidence" value="ECO:0007669"/>
    <property type="project" value="TreeGrafter"/>
</dbReference>
<dbReference type="Gene3D" id="3.90.79.10">
    <property type="entry name" value="Nucleoside Triphosphate Pyrophosphohydrolase"/>
    <property type="match status" value="1"/>
</dbReference>
<dbReference type="InterPro" id="IPR020084">
    <property type="entry name" value="NUDIX_hydrolase_CS"/>
</dbReference>
<comment type="cofactor">
    <cofactor evidence="1">
        <name>Mg(2+)</name>
        <dbReference type="ChEBI" id="CHEBI:18420"/>
    </cofactor>
</comment>
<dbReference type="PROSITE" id="PS51462">
    <property type="entry name" value="NUDIX"/>
    <property type="match status" value="1"/>
</dbReference>
<evidence type="ECO:0000259" key="6">
    <source>
        <dbReference type="PROSITE" id="PS51462"/>
    </source>
</evidence>
<evidence type="ECO:0000313" key="8">
    <source>
        <dbReference type="Proteomes" id="UP000436088"/>
    </source>
</evidence>